<dbReference type="GeneID" id="94848981"/>
<organism evidence="1 2">
    <name type="scientific">Tritrichomonas foetus</name>
    <dbReference type="NCBI Taxonomy" id="1144522"/>
    <lineage>
        <taxon>Eukaryota</taxon>
        <taxon>Metamonada</taxon>
        <taxon>Parabasalia</taxon>
        <taxon>Tritrichomonadida</taxon>
        <taxon>Tritrichomonadidae</taxon>
        <taxon>Tritrichomonas</taxon>
    </lineage>
</organism>
<dbReference type="RefSeq" id="XP_068368807.1">
    <property type="nucleotide sequence ID" value="XM_068514277.1"/>
</dbReference>
<evidence type="ECO:0000313" key="2">
    <source>
        <dbReference type="Proteomes" id="UP000179807"/>
    </source>
</evidence>
<dbReference type="Proteomes" id="UP000179807">
    <property type="component" value="Unassembled WGS sequence"/>
</dbReference>
<keyword evidence="2" id="KW-1185">Reference proteome</keyword>
<comment type="caution">
    <text evidence="1">The sequence shown here is derived from an EMBL/GenBank/DDBJ whole genome shotgun (WGS) entry which is preliminary data.</text>
</comment>
<proteinExistence type="predicted"/>
<dbReference type="PANTHER" id="PTHR14387">
    <property type="entry name" value="THADA/DEATH RECEPTOR INTERACTING PROTEIN"/>
    <property type="match status" value="1"/>
</dbReference>
<dbReference type="GO" id="GO:0030488">
    <property type="term" value="P:tRNA methylation"/>
    <property type="evidence" value="ECO:0007669"/>
    <property type="project" value="TreeGrafter"/>
</dbReference>
<dbReference type="OrthoDB" id="10598765at2759"/>
<dbReference type="PANTHER" id="PTHR14387:SF0">
    <property type="entry name" value="DUF2428 DOMAIN-CONTAINING PROTEIN"/>
    <property type="match status" value="1"/>
</dbReference>
<reference evidence="1" key="1">
    <citation type="submission" date="2016-10" db="EMBL/GenBank/DDBJ databases">
        <authorList>
            <person name="Benchimol M."/>
            <person name="Almeida L.G."/>
            <person name="Vasconcelos A.T."/>
            <person name="Perreira-Neves A."/>
            <person name="Rosa I.A."/>
            <person name="Tasca T."/>
            <person name="Bogo M.R."/>
            <person name="de Souza W."/>
        </authorList>
    </citation>
    <scope>NUCLEOTIDE SEQUENCE [LARGE SCALE GENOMIC DNA]</scope>
    <source>
        <strain evidence="1">K</strain>
    </source>
</reference>
<dbReference type="EMBL" id="MLAK01000199">
    <property type="protein sequence ID" value="OHT15671.1"/>
    <property type="molecule type" value="Genomic_DNA"/>
</dbReference>
<dbReference type="GO" id="GO:0005829">
    <property type="term" value="C:cytosol"/>
    <property type="evidence" value="ECO:0007669"/>
    <property type="project" value="TreeGrafter"/>
</dbReference>
<name>A0A1J4KWQ9_9EUKA</name>
<dbReference type="SUPFAM" id="SSF48371">
    <property type="entry name" value="ARM repeat"/>
    <property type="match status" value="1"/>
</dbReference>
<evidence type="ECO:0008006" key="3">
    <source>
        <dbReference type="Google" id="ProtNLM"/>
    </source>
</evidence>
<dbReference type="InterPro" id="IPR016024">
    <property type="entry name" value="ARM-type_fold"/>
</dbReference>
<sequence>MTFLLVFQKVDIDLTIQSLIIMKTFYQHHLEGITNKDVVEFINLFRAELMNAPANLLEEAANYFIGINAKQSGLTVLTRLKDIILKTEHFGTFHNFCAKELKNSFYDSFSENSKVNFDAAYNYGILFGNEELFISHECDFVKMVCFQRNREISISLTKLIDVFINYHKNSVEIEIENSKLISNYFGFTQTTFSSLASFCIETMDKQTQFDSTYCLIRCLSIALKSLFDDTDIQQLFFCDKTNKIYQFLEEKIPKHCLLLLLSCYAKDSPENVDNLLKFIEISLNDESSPIERYFGYTALIRITPFISKIIDLSQNVIIYLLRDYDSQNPMLPSTLSNLFKALLKQCKTLKVTNELHSQLYQSVKNLSWHSVVKLLIVPVIIETYPELFNDLIDFAQDPSDYSFVTRCVKTVAKSTKSAEDLLLAIINDAKKSRIDRNMRNVRPLLEPFYLFQNNLIDHSFELYEKIDEKFIAVWLRFESLLLLARSKWPQNYLKDQNHSNLFKDLCYAIKSGNWDLRCAAYRVYSKCSDLIGYDFSLNLKTLMYYDSPKHMFYIEDAFSDFIASIKPNKEPNTNKIIHQLLDILSDHMSPGFVSSHRQFALSLVEKVWSKFPNIYSDKHLSSIVSILTDGSMSLRFLVREKINFFTKIDPTKIFPITSSANNSTENSIVNPIETLSVNKDDQLIELLSKMINENDFEALQELSLILEDKNNFFSKEVLEEMSEKYFDFFIMTKNVGLSYRSQAVFVTLCNKLEKTVLIQKIGVWKSRLLDILKSFDMECMRRSASLPDVALSLIRLHEEDSSHIEIASALVKIAVKTDNETEAVNSLNVIRSILKDKVTSKVEDYLYPLVFQTIFETSLKFVGWDFVAASNLCLASMIHKMFKRSDSSLNIQQFLRKLPDSKDLIEKALLSDIVHTNYLALTVIAAFRKTESHCKSFIPLISKFLSSKSSRIRRIASTAIVTVTPANEYYQLLDQCYDYLGNSRFSLHQSYQSNNYFELDIDELTSNSFHGILITICEILRKVDINIDNRIQNTVHKFPEIDSRLIPPMSLEELNFIYSKLKIHQFISTKLGNFYYDQITSIINNREIDPNLILTDSQLVSLLTKLSKPSKYEKVSKTSNFNPYSNFNSSSFLNTNSGKGYLIKNLETQIISKIESDKEISPLILQLSIDYLNSNSIKFNASKILTNTNLTPEIQASLIQAIEKEDIKKHLPLFIDLSFNRSDTKTQVKISLSSRMLDILNSSADGLIVCLLLLIDDVPLVRTQTSVALSEFLNVDFACEVELFKNLIENKLVKNQLLLIVRKWNELIKSKVDHDIHGDSLTVLVDEFFVIREIFSVLKIDFDFSLFTNKNISESRKEFSDKITQILDSHTA</sequence>
<gene>
    <name evidence="1" type="ORF">TRFO_42380</name>
</gene>
<dbReference type="VEuPathDB" id="TrichDB:TRFO_42380"/>
<accession>A0A1J4KWQ9</accession>
<protein>
    <recommendedName>
        <fullName evidence="3">DUF2428 domain-containing protein</fullName>
    </recommendedName>
</protein>
<evidence type="ECO:0000313" key="1">
    <source>
        <dbReference type="EMBL" id="OHT15671.1"/>
    </source>
</evidence>
<dbReference type="InterPro" id="IPR051954">
    <property type="entry name" value="tRNA_methyltransferase_THADA"/>
</dbReference>